<feature type="domain" description="FYVE-type" evidence="12">
    <location>
        <begin position="145"/>
        <end position="201"/>
    </location>
</feature>
<dbReference type="GO" id="GO:0005524">
    <property type="term" value="F:ATP binding"/>
    <property type="evidence" value="ECO:0007669"/>
    <property type="project" value="UniProtKB-UniRule"/>
</dbReference>
<evidence type="ECO:0000256" key="10">
    <source>
        <dbReference type="PROSITE-ProRule" id="PRU00781"/>
    </source>
</evidence>
<dbReference type="InterPro" id="IPR027409">
    <property type="entry name" value="GroEL-like_apical_dom_sf"/>
</dbReference>
<dbReference type="PANTHER" id="PTHR45748">
    <property type="entry name" value="1-PHOSPHATIDYLINOSITOL 3-PHOSPHATE 5-KINASE-RELATED"/>
    <property type="match status" value="1"/>
</dbReference>
<feature type="compositionally biased region" description="Acidic residues" evidence="11">
    <location>
        <begin position="72"/>
        <end position="81"/>
    </location>
</feature>
<evidence type="ECO:0000256" key="5">
    <source>
        <dbReference type="ARBA" id="ARBA00022771"/>
    </source>
</evidence>
<dbReference type="InterPro" id="IPR017455">
    <property type="entry name" value="Znf_FYVE-rel"/>
</dbReference>
<dbReference type="GO" id="GO:0000285">
    <property type="term" value="F:1-phosphatidylinositol-3-phosphate 5-kinase activity"/>
    <property type="evidence" value="ECO:0007669"/>
    <property type="project" value="UniProtKB-EC"/>
</dbReference>
<feature type="region of interest" description="Disordered" evidence="11">
    <location>
        <begin position="204"/>
        <end position="230"/>
    </location>
</feature>
<dbReference type="EC" id="2.7.1.150" evidence="1"/>
<dbReference type="InterPro" id="IPR044769">
    <property type="entry name" value="PIKfyve_PIPKc"/>
</dbReference>
<dbReference type="Pfam" id="PF01504">
    <property type="entry name" value="PIP5K"/>
    <property type="match status" value="1"/>
</dbReference>
<keyword evidence="2 10" id="KW-0808">Transferase</keyword>
<feature type="region of interest" description="Disordered" evidence="11">
    <location>
        <begin position="1016"/>
        <end position="1068"/>
    </location>
</feature>
<dbReference type="InterPro" id="IPR013083">
    <property type="entry name" value="Znf_RING/FYVE/PHD"/>
</dbReference>
<dbReference type="PANTHER" id="PTHR45748:SF7">
    <property type="entry name" value="1-PHOSPHATIDYLINOSITOL 3-PHOSPHATE 5-KINASE-RELATED"/>
    <property type="match status" value="1"/>
</dbReference>
<dbReference type="InterPro" id="IPR027410">
    <property type="entry name" value="TCP-1-like_intermed_sf"/>
</dbReference>
<dbReference type="EMBL" id="BDSP01000223">
    <property type="protein sequence ID" value="GAX25297.1"/>
    <property type="molecule type" value="Genomic_DNA"/>
</dbReference>
<dbReference type="InterPro" id="IPR002498">
    <property type="entry name" value="PInositol-4-P-4/5-kinase_core"/>
</dbReference>
<keyword evidence="15" id="KW-1185">Reference proteome</keyword>
<protein>
    <recommendedName>
        <fullName evidence="1">1-phosphatidylinositol-3-phosphate 5-kinase</fullName>
        <ecNumber evidence="1">2.7.1.150</ecNumber>
    </recommendedName>
</protein>
<dbReference type="Proteomes" id="UP000198406">
    <property type="component" value="Unassembled WGS sequence"/>
</dbReference>
<dbReference type="GO" id="GO:0010008">
    <property type="term" value="C:endosome membrane"/>
    <property type="evidence" value="ECO:0007669"/>
    <property type="project" value="TreeGrafter"/>
</dbReference>
<evidence type="ECO:0000256" key="8">
    <source>
        <dbReference type="ARBA" id="ARBA00022840"/>
    </source>
</evidence>
<dbReference type="InterPro" id="IPR027483">
    <property type="entry name" value="PInositol-4-P-4/5-kinase_C_sf"/>
</dbReference>
<dbReference type="OrthoDB" id="158357at2759"/>
<keyword evidence="7" id="KW-0862">Zinc</keyword>
<evidence type="ECO:0000256" key="3">
    <source>
        <dbReference type="ARBA" id="ARBA00022723"/>
    </source>
</evidence>
<dbReference type="Gene3D" id="3.30.810.10">
    <property type="entry name" value="2-Layer Sandwich"/>
    <property type="match status" value="1"/>
</dbReference>
<keyword evidence="5 9" id="KW-0863">Zinc-finger</keyword>
<organism evidence="14 15">
    <name type="scientific">Fistulifera solaris</name>
    <name type="common">Oleaginous diatom</name>
    <dbReference type="NCBI Taxonomy" id="1519565"/>
    <lineage>
        <taxon>Eukaryota</taxon>
        <taxon>Sar</taxon>
        <taxon>Stramenopiles</taxon>
        <taxon>Ochrophyta</taxon>
        <taxon>Bacillariophyta</taxon>
        <taxon>Bacillariophyceae</taxon>
        <taxon>Bacillariophycidae</taxon>
        <taxon>Naviculales</taxon>
        <taxon>Naviculaceae</taxon>
        <taxon>Fistulifera</taxon>
    </lineage>
</organism>
<feature type="region of interest" description="Disordered" evidence="11">
    <location>
        <begin position="114"/>
        <end position="138"/>
    </location>
</feature>
<dbReference type="GO" id="GO:0046854">
    <property type="term" value="P:phosphatidylinositol phosphate biosynthetic process"/>
    <property type="evidence" value="ECO:0007669"/>
    <property type="project" value="TreeGrafter"/>
</dbReference>
<dbReference type="Gene3D" id="3.30.40.10">
    <property type="entry name" value="Zinc/RING finger domain, C3HC4 (zinc finger)"/>
    <property type="match status" value="1"/>
</dbReference>
<dbReference type="SUPFAM" id="SSF57903">
    <property type="entry name" value="FYVE/PHD zinc finger"/>
    <property type="match status" value="1"/>
</dbReference>
<evidence type="ECO:0000256" key="6">
    <source>
        <dbReference type="ARBA" id="ARBA00022777"/>
    </source>
</evidence>
<dbReference type="SUPFAM" id="SSF54849">
    <property type="entry name" value="GroEL-intermediate domain like"/>
    <property type="match status" value="1"/>
</dbReference>
<dbReference type="GO" id="GO:0008270">
    <property type="term" value="F:zinc ion binding"/>
    <property type="evidence" value="ECO:0007669"/>
    <property type="project" value="UniProtKB-KW"/>
</dbReference>
<keyword evidence="6 10" id="KW-0418">Kinase</keyword>
<dbReference type="InParanoid" id="A0A1Z5KGF3"/>
<feature type="region of interest" description="Disordered" evidence="11">
    <location>
        <begin position="71"/>
        <end position="101"/>
    </location>
</feature>
<reference evidence="14 15" key="1">
    <citation type="journal article" date="2015" name="Plant Cell">
        <title>Oil accumulation by the oleaginous diatom Fistulifera solaris as revealed by the genome and transcriptome.</title>
        <authorList>
            <person name="Tanaka T."/>
            <person name="Maeda Y."/>
            <person name="Veluchamy A."/>
            <person name="Tanaka M."/>
            <person name="Abida H."/>
            <person name="Marechal E."/>
            <person name="Bowler C."/>
            <person name="Muto M."/>
            <person name="Sunaga Y."/>
            <person name="Tanaka M."/>
            <person name="Yoshino T."/>
            <person name="Taniguchi T."/>
            <person name="Fukuda Y."/>
            <person name="Nemoto M."/>
            <person name="Matsumoto M."/>
            <person name="Wong P.S."/>
            <person name="Aburatani S."/>
            <person name="Fujibuchi W."/>
        </authorList>
    </citation>
    <scope>NUCLEOTIDE SEQUENCE [LARGE SCALE GENOMIC DNA]</scope>
    <source>
        <strain evidence="14 15">JPCC DA0580</strain>
    </source>
</reference>
<feature type="compositionally biased region" description="Polar residues" evidence="11">
    <location>
        <begin position="1171"/>
        <end position="1184"/>
    </location>
</feature>
<name>A0A1Z5KGF3_FISSO</name>
<evidence type="ECO:0000313" key="15">
    <source>
        <dbReference type="Proteomes" id="UP000198406"/>
    </source>
</evidence>
<dbReference type="Gene3D" id="3.50.7.10">
    <property type="entry name" value="GroEL"/>
    <property type="match status" value="1"/>
</dbReference>
<feature type="region of interest" description="Disordered" evidence="11">
    <location>
        <begin position="1147"/>
        <end position="1185"/>
    </location>
</feature>
<dbReference type="InterPro" id="IPR000306">
    <property type="entry name" value="Znf_FYVE"/>
</dbReference>
<accession>A0A1Z5KGF3</accession>
<comment type="caution">
    <text evidence="14">The sequence shown here is derived from an EMBL/GenBank/DDBJ whole genome shotgun (WGS) entry which is preliminary data.</text>
</comment>
<feature type="compositionally biased region" description="Polar residues" evidence="11">
    <location>
        <begin position="1020"/>
        <end position="1036"/>
    </location>
</feature>
<keyword evidence="3" id="KW-0479">Metal-binding</keyword>
<dbReference type="InterPro" id="IPR027484">
    <property type="entry name" value="PInositol-4-P-5-kinase_N"/>
</dbReference>
<feature type="domain" description="PIPK" evidence="13">
    <location>
        <begin position="1150"/>
        <end position="1523"/>
    </location>
</feature>
<dbReference type="InterPro" id="IPR002423">
    <property type="entry name" value="Cpn60/GroEL/TCP-1"/>
</dbReference>
<feature type="compositionally biased region" description="Polar residues" evidence="11">
    <location>
        <begin position="1153"/>
        <end position="1164"/>
    </location>
</feature>
<evidence type="ECO:0000313" key="14">
    <source>
        <dbReference type="EMBL" id="GAX25297.1"/>
    </source>
</evidence>
<evidence type="ECO:0000256" key="1">
    <source>
        <dbReference type="ARBA" id="ARBA00012009"/>
    </source>
</evidence>
<feature type="compositionally biased region" description="Polar residues" evidence="11">
    <location>
        <begin position="114"/>
        <end position="136"/>
    </location>
</feature>
<dbReference type="Gene3D" id="3.30.800.10">
    <property type="entry name" value="Phosphatidylinositol Phosphate Kinase II Beta"/>
    <property type="match status" value="1"/>
</dbReference>
<evidence type="ECO:0000259" key="12">
    <source>
        <dbReference type="PROSITE" id="PS50178"/>
    </source>
</evidence>
<feature type="compositionally biased region" description="Basic and acidic residues" evidence="11">
    <location>
        <begin position="204"/>
        <end position="214"/>
    </location>
</feature>
<gene>
    <name evidence="14" type="ORF">FisN_5Lh382</name>
</gene>
<dbReference type="PROSITE" id="PS51455">
    <property type="entry name" value="PIPK"/>
    <property type="match status" value="1"/>
</dbReference>
<evidence type="ECO:0000259" key="13">
    <source>
        <dbReference type="PROSITE" id="PS51455"/>
    </source>
</evidence>
<dbReference type="SUPFAM" id="SSF52029">
    <property type="entry name" value="GroEL apical domain-like"/>
    <property type="match status" value="1"/>
</dbReference>
<keyword evidence="8 10" id="KW-0067">ATP-binding</keyword>
<keyword evidence="4 10" id="KW-0547">Nucleotide-binding</keyword>
<evidence type="ECO:0000256" key="11">
    <source>
        <dbReference type="SAM" id="MobiDB-lite"/>
    </source>
</evidence>
<evidence type="ECO:0000256" key="9">
    <source>
        <dbReference type="PROSITE-ProRule" id="PRU00091"/>
    </source>
</evidence>
<sequence>MNSLWWTPSWTTTSSAHKKDEHALIDVNSRDGEAEDELTQFPVYGSGVNVTKFPENRVPTAQEWLQLGVGLGEEEEEDESNSENVATTHPRKQQPEKRKTEEWEEFLWHTETILQSPDTSEQPQQLNSSESPGKMNTDQKHWIPEQLSQNCFACDTPFTVFRRRHLCPRCSQVFCNTCSAYFVPHKNSTQRVCQLCRDQSVQDGEKENDTKIKGNNDVAETTPVAEPPPLQSLSANRSVGQAAAQHLESMATEIIRVHAAGIWNLPESNRKRWIHQLLTLATRCCATVEPNVRRGDLLDIRPYVKIKRIAGGSYSDCAYLSGIVFRKTVTHKRMAKFVIKPKILLVAGSLEFHGRAEGHFASLDTLFEQETKYLEILINKITKLKPDIVILGKSASRKAQEMLLRAEIILIQHVKASLLSRIARQTGAAIISSTEQVLNHSGTAVLGYCERFRLVTFRDNEVYVPNTEPRNSMEREAALCAQQLGEKVWDGALAVKTGLAKRGVANTFVMLEGCPKNLGCTIVLRGGTKDFLAEVKTVLRFVVHVAYNLRLETAFLKERGALLKPTFSVSNAHVKSSSLAVDFGLPPSGRKVRPWNGDNNVNQTEQGEITAMDHQSILITSVWMAEKSQCCPAEVKGICYYSLQDVALGQFLRDSCFNLSLKCQNPSCKKSVLDHSLAFVHHDGLINITVEELDTPFPGEIDRDDREDVTVDEVDDEADKPIVTWTYCKNCRKNATAPVFISEQTWKWSFGKFLEVFFYNRDGVLRECGCPLQSSVLYYGCDSLAARFTYEPVKPYGVFVRKTLPIVLEWHRQEAMRRLDVISMASSELFVKFDKHIEKVSREARSLFHSANNRPEHLQTVLSELNRIGSEVDLAAKTLQEKIASVSDSCRQSDELQTVLRFPGLAKRYLFMVMSAWNEKLTATGQAISAMKKLAGVVGTNPGDPLQEELLEGMRRLKELNEQYARYDVIDMNQILPNIPNPNVFDDDDEFDDQPDTSIDFTVGVDADVLASRRRLQKTAKGSVQSTIEGGRSNSKPAPKKTLGTRRQGDDFANSLETNIPPKSTPGGAVKSAITRFFNRGGREYESYRVDLGIFSEGRPRLAPGVNGIIVPVIDEQLSTIIAYSLLSSEYAKQFKHFSKFEGDADDMHASQAHKQQQNDQSGAPSLEGTLPSTTRSSILNESTRTIERKMLNRKKSHIKITFRDYDEKGRVTCKFVCTSYWATQFHAVREVFLSRNGDDGDKEDIERSYMESLSSAYSWAASGGKSGASFARTNDDRFVMKNISRTELQMFLECSSAYFEYLSKAFFHGLPTVLCKIVGVYQIGIHNRVTGKRTMEQVAVMQNIFYNKNINKIFDLKGSLRGRFAAQRKDESQEDINAKAKSANVTDSDNNSILDGNEPTHISAVKRDGPVTLLDGDFLEFTRGRPLPLTDRAKALFQMSILNDTLFLSIINVLDYSILVGVDEDSNELVVGIIDFMRQYDILKQMERVGKSLPMVVGSEAPTIIQPPLYKARFTNAMERYFMTVPNTWTSI</sequence>
<dbReference type="PROSITE" id="PS50178">
    <property type="entry name" value="ZF_FYVE"/>
    <property type="match status" value="1"/>
</dbReference>
<evidence type="ECO:0000256" key="4">
    <source>
        <dbReference type="ARBA" id="ARBA00022741"/>
    </source>
</evidence>
<dbReference type="SMART" id="SM00330">
    <property type="entry name" value="PIPKc"/>
    <property type="match status" value="1"/>
</dbReference>
<dbReference type="CDD" id="cd17300">
    <property type="entry name" value="PIPKc_PIKfyve"/>
    <property type="match status" value="1"/>
</dbReference>
<dbReference type="Pfam" id="PF00118">
    <property type="entry name" value="Cpn60_TCP1"/>
    <property type="match status" value="1"/>
</dbReference>
<evidence type="ECO:0000256" key="7">
    <source>
        <dbReference type="ARBA" id="ARBA00022833"/>
    </source>
</evidence>
<dbReference type="InterPro" id="IPR011011">
    <property type="entry name" value="Znf_FYVE_PHD"/>
</dbReference>
<proteinExistence type="predicted"/>
<dbReference type="Pfam" id="PF01363">
    <property type="entry name" value="FYVE"/>
    <property type="match status" value="1"/>
</dbReference>
<dbReference type="SMART" id="SM00064">
    <property type="entry name" value="FYVE"/>
    <property type="match status" value="1"/>
</dbReference>
<evidence type="ECO:0000256" key="2">
    <source>
        <dbReference type="ARBA" id="ARBA00022679"/>
    </source>
</evidence>
<dbReference type="SUPFAM" id="SSF56104">
    <property type="entry name" value="SAICAR synthase-like"/>
    <property type="match status" value="2"/>
</dbReference>